<name>A0A2N3XWB7_SACSN</name>
<dbReference type="Proteomes" id="UP000233786">
    <property type="component" value="Unassembled WGS sequence"/>
</dbReference>
<accession>A0A2N3XWB7</accession>
<reference evidence="1" key="1">
    <citation type="submission" date="2017-12" db="EMBL/GenBank/DDBJ databases">
        <title>Sequencing the genomes of 1000 Actinobacteria strains.</title>
        <authorList>
            <person name="Klenk H.-P."/>
        </authorList>
    </citation>
    <scope>NUCLEOTIDE SEQUENCE [LARGE SCALE GENOMIC DNA]</scope>
    <source>
        <strain evidence="1">DSM 44228</strain>
    </source>
</reference>
<gene>
    <name evidence="1" type="ORF">A8926_2566</name>
</gene>
<proteinExistence type="predicted"/>
<dbReference type="AlphaFoldDB" id="A0A2N3XWB7"/>
<evidence type="ECO:0000313" key="2">
    <source>
        <dbReference type="Proteomes" id="UP000233786"/>
    </source>
</evidence>
<keyword evidence="2" id="KW-1185">Reference proteome</keyword>
<organism evidence="1 2">
    <name type="scientific">Saccharopolyspora spinosa</name>
    <dbReference type="NCBI Taxonomy" id="60894"/>
    <lineage>
        <taxon>Bacteria</taxon>
        <taxon>Bacillati</taxon>
        <taxon>Actinomycetota</taxon>
        <taxon>Actinomycetes</taxon>
        <taxon>Pseudonocardiales</taxon>
        <taxon>Pseudonocardiaceae</taxon>
        <taxon>Saccharopolyspora</taxon>
    </lineage>
</organism>
<dbReference type="EMBL" id="PJNB01000001">
    <property type="protein sequence ID" value="PKW14910.1"/>
    <property type="molecule type" value="Genomic_DNA"/>
</dbReference>
<sequence>MQSTLLHPSDFWERLEYQRFGFLVITDRFGGRCVAT</sequence>
<evidence type="ECO:0008006" key="3">
    <source>
        <dbReference type="Google" id="ProtNLM"/>
    </source>
</evidence>
<comment type="caution">
    <text evidence="1">The sequence shown here is derived from an EMBL/GenBank/DDBJ whole genome shotgun (WGS) entry which is preliminary data.</text>
</comment>
<protein>
    <recommendedName>
        <fullName evidence="3">Pyridoxamine 5'-phosphate oxidase</fullName>
    </recommendedName>
</protein>
<evidence type="ECO:0000313" key="1">
    <source>
        <dbReference type="EMBL" id="PKW14910.1"/>
    </source>
</evidence>